<dbReference type="GO" id="GO:0006405">
    <property type="term" value="P:RNA export from nucleus"/>
    <property type="evidence" value="ECO:0007669"/>
    <property type="project" value="TreeGrafter"/>
</dbReference>
<dbReference type="GO" id="GO:0017056">
    <property type="term" value="F:structural constituent of nuclear pore"/>
    <property type="evidence" value="ECO:0007669"/>
    <property type="project" value="InterPro"/>
</dbReference>
<comment type="caution">
    <text evidence="1">The sequence shown here is derived from an EMBL/GenBank/DDBJ whole genome shotgun (WGS) entry which is preliminary data.</text>
</comment>
<dbReference type="OrthoDB" id="102511at2759"/>
<dbReference type="PANTHER" id="PTHR31431">
    <property type="entry name" value="NUCLEOPORIN NUP188 HOMOLOG"/>
    <property type="match status" value="1"/>
</dbReference>
<dbReference type="InterPro" id="IPR044840">
    <property type="entry name" value="Nup188"/>
</dbReference>
<accession>A0A8K0CEI4</accession>
<dbReference type="GO" id="GO:0006606">
    <property type="term" value="P:protein import into nucleus"/>
    <property type="evidence" value="ECO:0007669"/>
    <property type="project" value="TreeGrafter"/>
</dbReference>
<gene>
    <name evidence="1" type="ORF">ILUMI_22388</name>
</gene>
<dbReference type="GO" id="GO:0044611">
    <property type="term" value="C:nuclear pore inner ring"/>
    <property type="evidence" value="ECO:0007669"/>
    <property type="project" value="TreeGrafter"/>
</dbReference>
<evidence type="ECO:0000313" key="2">
    <source>
        <dbReference type="Proteomes" id="UP000801492"/>
    </source>
</evidence>
<dbReference type="Proteomes" id="UP000801492">
    <property type="component" value="Unassembled WGS sequence"/>
</dbReference>
<keyword evidence="2" id="KW-1185">Reference proteome</keyword>
<reference evidence="1" key="1">
    <citation type="submission" date="2019-08" db="EMBL/GenBank/DDBJ databases">
        <title>The genome of the North American firefly Photinus pyralis.</title>
        <authorList>
            <consortium name="Photinus pyralis genome working group"/>
            <person name="Fallon T.R."/>
            <person name="Sander Lower S.E."/>
            <person name="Weng J.-K."/>
        </authorList>
    </citation>
    <scope>NUCLEOTIDE SEQUENCE</scope>
    <source>
        <strain evidence="1">TRF0915ILg1</strain>
        <tissue evidence="1">Whole body</tissue>
    </source>
</reference>
<protein>
    <submittedName>
        <fullName evidence="1">Uncharacterized protein</fullName>
    </submittedName>
</protein>
<sequence length="1787" mass="207454">MDSEPHWKRVWRAVSGTSKAGTPAVVDATLDVLKEHLLKGLTVYPSYAEVSLNKCVESYSLNDAMKEFMRSLSIALDLDSCRAWFILNNFLTYEDFGKTEDVNDYVKDETSKKDFINKIWQFYTMERTYLLKILSVILENHKNISHPLHSAYSKFIDFVTYKELRESLFKQYSLLMNELILRKSNHMISLSNSVDRNSVEMVHILLLILTIMEIEKFTVADFLEIFKLIKQHSFTSTPECQEIIKHTNPVFLQHIRDCENTIFIAAFANFWNNQDAWYSHIDEIDKMIKEIIHSTEASVMLITWAALLSTLPTELAKMIYDRYSHAYVTRALQDFVFKDLCKIIRNPIFQKCFPGMVAKTAVFTLFDILCISFNEENVFVHDGSTDLLAELLREHKFAVLSLSESEGAKAFYLLVMRSFPYNFWAFTIITQSLISLKRDTKRIFNELLQLNSYTEVYLTAEQRGLHLSNNMLTRAYRPFNNDLIVFPAGTTASLLKRYGETFVEIEGTYSYFHILRNAVNSLFESLKNEHAYERHILSNVKAGYRLLLEVLRVDPALAFGSADVKYLLQLALCLLPHCIKPQTKKLSLLKICFEIAIYMFKQNHSNIIAALIAQDFLPKSSRDFFTHDFSSTQLLLPQSSLIQYIEEDIQHKNSYKLLHLYLQLVGEALMRDVNYEELQVPGYKFFLIKVFPVFVRQFTETLCQEKQHIIIDLIELTYNIMKEDENTLKDHQLTIYKYIMDLFISSRLHAKSLMSLFAFGNTKLHLLLIIEMNWHNGWILKVVHTVKRSLQCVLYVLKYIKAHEIKSFPIFEDLLTMWDFCSASMLKVVSTYLNHCFDPEIPKVACDILTAFVNVSNRPLLHSLQMSNYRLRHMFLEHLSDSLDNQETKVSVIRLVIACLMEQSSMTATFFNISVAGEETDCSILDCIQIFLKNIEKNPNALLVPLHGAILDLLHELWKSNNQHLLKKLTDQKDFWPIFTSPLIKSTRVPIDILLQVLEIIVLELHFSKQDIKEKFDNIFQNLLNNSSEFFNIWINHLTEISTSKKINCKGANCSLAESVITIWKNFMLSIKLLNKPYFDREWNTPQAAQKCLDGLLLSICTDEPKEVNVIKKWAELFLLFVDFSSEANDTEKGKLFTVLTNILFKLSKFYELLDINCKVTILASVCKVVTNLKEFLENNPNLVFPFLNLFEAIFYHEYRIAFLHVSKSEECYRNWILVLQTTNVLMEFKNLNDHENFFIHTRFVERLCEVLGRCINHSLPVRISKLTAMSLVKFAESPLVHHFQHIDLLNTSKQILPPLNCNLQRHNLRNGVIPEHLKNWWSVYIYIVQLNGVLLLKLKEYMPMRVLEFVYIHQVYLCDALSSAMMLADSSNLELVVEILRFLYIVLEYRHEWSLGDHKSYINIMITVKEVLNSAIGVILRPKCLIFVPTDVSSVKPQEDTVPSSNLIGITDSFLEIIGWACKCFTRCNPPFTNLMEMYKPLSFDILVEYDFRVPPAVNDKPHLLTYGSLLCILHFICKVLTQKYFQEKERLGDDAGQSSQEQPKSVEVPKSLSPLKQFNIIILPLCTKETLESISALHGFTVPEIMSLQAPWLIDLDTNILMTALSALTTFLAGQAFLTVRDETVERNLMRYIKRELCSELLLFYDFVHQYLHKKYVLISEEHKSNEDSDTVVVTPHKTHSKIRLRIPTKSAMKGFPLSEEDLLVDISRICSDRPSGKKTEINNLDDSYLLMLVHWFRHVCRLVHYSKFDEFLSQWHAKSTCVTPHSTFVKNTSVHLSDEEDEIK</sequence>
<name>A0A8K0CEI4_IGNLU</name>
<evidence type="ECO:0000313" key="1">
    <source>
        <dbReference type="EMBL" id="KAF2883802.1"/>
    </source>
</evidence>
<organism evidence="1 2">
    <name type="scientific">Ignelater luminosus</name>
    <name type="common">Cucubano</name>
    <name type="synonym">Pyrophorus luminosus</name>
    <dbReference type="NCBI Taxonomy" id="2038154"/>
    <lineage>
        <taxon>Eukaryota</taxon>
        <taxon>Metazoa</taxon>
        <taxon>Ecdysozoa</taxon>
        <taxon>Arthropoda</taxon>
        <taxon>Hexapoda</taxon>
        <taxon>Insecta</taxon>
        <taxon>Pterygota</taxon>
        <taxon>Neoptera</taxon>
        <taxon>Endopterygota</taxon>
        <taxon>Coleoptera</taxon>
        <taxon>Polyphaga</taxon>
        <taxon>Elateriformia</taxon>
        <taxon>Elateroidea</taxon>
        <taxon>Elateridae</taxon>
        <taxon>Agrypninae</taxon>
        <taxon>Pyrophorini</taxon>
        <taxon>Ignelater</taxon>
    </lineage>
</organism>
<proteinExistence type="predicted"/>
<dbReference type="EMBL" id="VTPC01090290">
    <property type="protein sequence ID" value="KAF2883802.1"/>
    <property type="molecule type" value="Genomic_DNA"/>
</dbReference>
<dbReference type="PANTHER" id="PTHR31431:SF1">
    <property type="entry name" value="NUCLEOPORIN NUP188"/>
    <property type="match status" value="1"/>
</dbReference>